<evidence type="ECO:0000313" key="7">
    <source>
        <dbReference type="Proteomes" id="UP000183400"/>
    </source>
</evidence>
<evidence type="ECO:0000256" key="2">
    <source>
        <dbReference type="ARBA" id="ARBA00023145"/>
    </source>
</evidence>
<evidence type="ECO:0000313" key="6">
    <source>
        <dbReference type="EMBL" id="SDX83264.1"/>
    </source>
</evidence>
<keyword evidence="2" id="KW-0865">Zymogen</keyword>
<dbReference type="PANTHER" id="PTHR10067:SF9">
    <property type="entry name" value="PHOSPHATIDYLSERINE DECARBOXYLASE FAMILY PROTEIN (AFU_ORTHOLOGUE AFUA_7G01730)"/>
    <property type="match status" value="1"/>
</dbReference>
<protein>
    <submittedName>
        <fullName evidence="6">Phosphatidylserine decarboxylase</fullName>
    </submittedName>
</protein>
<keyword evidence="4" id="KW-0670">Pyruvate</keyword>
<gene>
    <name evidence="6" type="ORF">SAMN05444358_11292</name>
</gene>
<dbReference type="RefSeq" id="WP_074739072.1">
    <property type="nucleotide sequence ID" value="NZ_FNNP01000012.1"/>
</dbReference>
<dbReference type="STRING" id="985054.SAMN05444358_11292"/>
<dbReference type="EMBL" id="FNNP01000012">
    <property type="protein sequence ID" value="SDX83264.1"/>
    <property type="molecule type" value="Genomic_DNA"/>
</dbReference>
<dbReference type="GO" id="GO:0006646">
    <property type="term" value="P:phosphatidylethanolamine biosynthetic process"/>
    <property type="evidence" value="ECO:0007669"/>
    <property type="project" value="TreeGrafter"/>
</dbReference>
<dbReference type="PANTHER" id="PTHR10067">
    <property type="entry name" value="PHOSPHATIDYLSERINE DECARBOXYLASE"/>
    <property type="match status" value="1"/>
</dbReference>
<dbReference type="Proteomes" id="UP000183400">
    <property type="component" value="Unassembled WGS sequence"/>
</dbReference>
<dbReference type="Pfam" id="PF12588">
    <property type="entry name" value="PSDC"/>
    <property type="match status" value="1"/>
</dbReference>
<evidence type="ECO:0000256" key="4">
    <source>
        <dbReference type="ARBA" id="ARBA00023317"/>
    </source>
</evidence>
<sequence>MSSRDTSVNVHYKVGKWLPSDQDVLDAWSAKIAKKAETDTSPLLPAVQNLKTLIETDAKVYMFFTQMFQEVPESEKTSPSGKPQVRNYEHMLRLFNTIMTHAPEFNESGLVGFPFNAILDWSMANVGGWAGFLDDKIDAHLRAMLNEWAVFLQSPESTSVLGDDPKSGWFGADARKAMPTFVEDFICDPSLPHYGFKSWDDFFTRQFREGVRPIAGIGDDSIVANACESAPYRVAQDVKLRDRFWIKAQPYALQFMLDNDPYASRFEDGTVYQAFLSAFSYHRWHAPISGRIVKTRLIEGTYYSEIMAEGLDPAGPNASQGYIAEVATRALIFIEADNPDIGLMCFVAIGMAEVSTCDVTVYEGQHVTKGDEIGMFHFGGSTHCLVFEPDVDIEFDLHGQSPGLDSSNILVNERIAKIGPRKTS</sequence>
<name>A0A1H3EZD7_9RHOB</name>
<dbReference type="Pfam" id="PF02666">
    <property type="entry name" value="PS_Dcarbxylase"/>
    <property type="match status" value="1"/>
</dbReference>
<keyword evidence="1" id="KW-0210">Decarboxylase</keyword>
<proteinExistence type="predicted"/>
<evidence type="ECO:0000256" key="1">
    <source>
        <dbReference type="ARBA" id="ARBA00022793"/>
    </source>
</evidence>
<accession>A0A1H3EZD7</accession>
<keyword evidence="3" id="KW-0456">Lyase</keyword>
<organism evidence="6 7">
    <name type="scientific">Ruegeria halocynthiae</name>
    <dbReference type="NCBI Taxonomy" id="985054"/>
    <lineage>
        <taxon>Bacteria</taxon>
        <taxon>Pseudomonadati</taxon>
        <taxon>Pseudomonadota</taxon>
        <taxon>Alphaproteobacteria</taxon>
        <taxon>Rhodobacterales</taxon>
        <taxon>Roseobacteraceae</taxon>
        <taxon>Ruegeria</taxon>
    </lineage>
</organism>
<keyword evidence="7" id="KW-1185">Reference proteome</keyword>
<dbReference type="InterPro" id="IPR003817">
    <property type="entry name" value="PS_Dcarbxylase"/>
</dbReference>
<evidence type="ECO:0000256" key="3">
    <source>
        <dbReference type="ARBA" id="ARBA00023239"/>
    </source>
</evidence>
<dbReference type="InterPro" id="IPR022237">
    <property type="entry name" value="PsiD-like"/>
</dbReference>
<dbReference type="AlphaFoldDB" id="A0A1H3EZD7"/>
<feature type="domain" description="L-tryptophan decarboxylase PsiD-like" evidence="5">
    <location>
        <begin position="45"/>
        <end position="178"/>
    </location>
</feature>
<evidence type="ECO:0000259" key="5">
    <source>
        <dbReference type="Pfam" id="PF12588"/>
    </source>
</evidence>
<dbReference type="GO" id="GO:0004609">
    <property type="term" value="F:phosphatidylserine decarboxylase activity"/>
    <property type="evidence" value="ECO:0007669"/>
    <property type="project" value="InterPro"/>
</dbReference>
<reference evidence="7" key="1">
    <citation type="submission" date="2016-10" db="EMBL/GenBank/DDBJ databases">
        <authorList>
            <person name="Varghese N."/>
            <person name="Submissions S."/>
        </authorList>
    </citation>
    <scope>NUCLEOTIDE SEQUENCE [LARGE SCALE GENOMIC DNA]</scope>
    <source>
        <strain evidence="7">DSM 27839</strain>
    </source>
</reference>
<dbReference type="OrthoDB" id="9802030at2"/>